<dbReference type="OrthoDB" id="66144at2759"/>
<reference evidence="1 2" key="1">
    <citation type="submission" date="2016-07" db="EMBL/GenBank/DDBJ databases">
        <title>Pervasive Adenine N6-methylation of Active Genes in Fungi.</title>
        <authorList>
            <consortium name="DOE Joint Genome Institute"/>
            <person name="Mondo S.J."/>
            <person name="Dannebaum R.O."/>
            <person name="Kuo R.C."/>
            <person name="Labutti K."/>
            <person name="Haridas S."/>
            <person name="Kuo A."/>
            <person name="Salamov A."/>
            <person name="Ahrendt S.R."/>
            <person name="Lipzen A."/>
            <person name="Sullivan W."/>
            <person name="Andreopoulos W.B."/>
            <person name="Clum A."/>
            <person name="Lindquist E."/>
            <person name="Daum C."/>
            <person name="Ramamoorthy G.K."/>
            <person name="Gryganskyi A."/>
            <person name="Culley D."/>
            <person name="Magnuson J.K."/>
            <person name="James T.Y."/>
            <person name="O'Malley M.A."/>
            <person name="Stajich J.E."/>
            <person name="Spatafora J.W."/>
            <person name="Visel A."/>
            <person name="Grigoriev I.V."/>
        </authorList>
    </citation>
    <scope>NUCLEOTIDE SEQUENCE [LARGE SCALE GENOMIC DNA]</scope>
    <source>
        <strain evidence="1 2">68-887.2</strain>
    </source>
</reference>
<dbReference type="Proteomes" id="UP000193986">
    <property type="component" value="Unassembled WGS sequence"/>
</dbReference>
<protein>
    <recommendedName>
        <fullName evidence="3">Methyltransferase domain-containing protein</fullName>
    </recommendedName>
</protein>
<proteinExistence type="predicted"/>
<dbReference type="EMBL" id="MCFC01000006">
    <property type="protein sequence ID" value="ORY33375.1"/>
    <property type="molecule type" value="Genomic_DNA"/>
</dbReference>
<dbReference type="Gene3D" id="3.40.50.150">
    <property type="entry name" value="Vaccinia Virus protein VP39"/>
    <property type="match status" value="1"/>
</dbReference>
<gene>
    <name evidence="1" type="ORF">BCR39DRAFT_463527</name>
</gene>
<evidence type="ECO:0008006" key="3">
    <source>
        <dbReference type="Google" id="ProtNLM"/>
    </source>
</evidence>
<evidence type="ECO:0000313" key="2">
    <source>
        <dbReference type="Proteomes" id="UP000193986"/>
    </source>
</evidence>
<organism evidence="1 2">
    <name type="scientific">Naematelia encephala</name>
    <dbReference type="NCBI Taxonomy" id="71784"/>
    <lineage>
        <taxon>Eukaryota</taxon>
        <taxon>Fungi</taxon>
        <taxon>Dikarya</taxon>
        <taxon>Basidiomycota</taxon>
        <taxon>Agaricomycotina</taxon>
        <taxon>Tremellomycetes</taxon>
        <taxon>Tremellales</taxon>
        <taxon>Naemateliaceae</taxon>
        <taxon>Naematelia</taxon>
    </lineage>
</organism>
<accession>A0A1Y2BH00</accession>
<dbReference type="SUPFAM" id="SSF53335">
    <property type="entry name" value="S-adenosyl-L-methionine-dependent methyltransferases"/>
    <property type="match status" value="1"/>
</dbReference>
<comment type="caution">
    <text evidence="1">The sequence shown here is derived from an EMBL/GenBank/DDBJ whole genome shotgun (WGS) entry which is preliminary data.</text>
</comment>
<keyword evidence="2" id="KW-1185">Reference proteome</keyword>
<sequence>MRDNYNEHGVDEYYRKVAATYRNPFFPGIKKVIWALMKEWWAKEGMVTARVSVLDMAAGSGEATLCLLEWEQAVRTTPPPRLDKIPVQSSVPLIDGFPGFDILATDPYTFPAYLRRTSRTCFPLSFADLANGVLPPNAPNVWDIVICSFAMHLVNTPSELFALLYELSTKARWLVILAPHKKPEAGQRGRMKLTRQIKEGWGWSRWDLEAWGPGQVHAETDIVQEK</sequence>
<evidence type="ECO:0000313" key="1">
    <source>
        <dbReference type="EMBL" id="ORY33375.1"/>
    </source>
</evidence>
<dbReference type="InterPro" id="IPR029063">
    <property type="entry name" value="SAM-dependent_MTases_sf"/>
</dbReference>
<dbReference type="AlphaFoldDB" id="A0A1Y2BH00"/>
<dbReference type="InParanoid" id="A0A1Y2BH00"/>
<name>A0A1Y2BH00_9TREE</name>